<evidence type="ECO:0000256" key="1">
    <source>
        <dbReference type="SAM" id="MobiDB-lite"/>
    </source>
</evidence>
<sequence length="374" mass="41916">MPKELLEVVFSDLKSWLDSTSGIPPSRRRLSTTRCVPWAVKSENAQIDIDAGSLPQTPIQKVSQVLPTAEDNMTCINSPRITEERDGSCPYIFNIISDFERDSGIDNRLSSNEMSTHKFDGRVFTVIGIAFEDIRYSMGCINFVNQLVVKLPTGCHAAKVAQEEGVEAPVEYQNIPGIPFKKLHGEDALQKYGQTDEHPEVPKLWRIQAFFKTPAVPIAKTPAVPSVKTSAVPIVKVPPPIGTLGRIPKKKKTMRDTREKMLDDIQKKEPLQLGEKKKNVHELRKKSRKAPPQGNRNRTAPYNPNFRRPPLLPTPSHPTLLLSTPHPQIRSFPPQNFPKQTAYPCPFKRYDWFSAAAPMFQDDSGILIFSGAMG</sequence>
<reference evidence="2 3" key="1">
    <citation type="submission" date="2019-12" db="EMBL/GenBank/DDBJ databases">
        <title>Chromosome-level assembly of the Caenorhabditis remanei genome.</title>
        <authorList>
            <person name="Teterina A.A."/>
            <person name="Willis J.H."/>
            <person name="Phillips P.C."/>
        </authorList>
    </citation>
    <scope>NUCLEOTIDE SEQUENCE [LARGE SCALE GENOMIC DNA]</scope>
    <source>
        <strain evidence="2 3">PX506</strain>
        <tissue evidence="2">Whole organism</tissue>
    </source>
</reference>
<evidence type="ECO:0000313" key="3">
    <source>
        <dbReference type="Proteomes" id="UP000483820"/>
    </source>
</evidence>
<dbReference type="AlphaFoldDB" id="A0A6A5G506"/>
<dbReference type="GeneID" id="78778107"/>
<name>A0A6A5G506_CAERE</name>
<protein>
    <submittedName>
        <fullName evidence="2">Uncharacterized protein</fullName>
    </submittedName>
</protein>
<feature type="compositionally biased region" description="Basic and acidic residues" evidence="1">
    <location>
        <begin position="264"/>
        <end position="282"/>
    </location>
</feature>
<evidence type="ECO:0000313" key="2">
    <source>
        <dbReference type="EMBL" id="KAF1749792.1"/>
    </source>
</evidence>
<dbReference type="RefSeq" id="XP_053580348.1">
    <property type="nucleotide sequence ID" value="XM_053736782.1"/>
</dbReference>
<dbReference type="EMBL" id="WUAV01000006">
    <property type="protein sequence ID" value="KAF1749792.1"/>
    <property type="molecule type" value="Genomic_DNA"/>
</dbReference>
<feature type="region of interest" description="Disordered" evidence="1">
    <location>
        <begin position="264"/>
        <end position="310"/>
    </location>
</feature>
<comment type="caution">
    <text evidence="2">The sequence shown here is derived from an EMBL/GenBank/DDBJ whole genome shotgun (WGS) entry which is preliminary data.</text>
</comment>
<dbReference type="CTD" id="78778107"/>
<dbReference type="KEGG" id="crq:GCK72_026261"/>
<accession>A0A6A5G506</accession>
<dbReference type="Proteomes" id="UP000483820">
    <property type="component" value="Chromosome X"/>
</dbReference>
<organism evidence="2 3">
    <name type="scientific">Caenorhabditis remanei</name>
    <name type="common">Caenorhabditis vulgaris</name>
    <dbReference type="NCBI Taxonomy" id="31234"/>
    <lineage>
        <taxon>Eukaryota</taxon>
        <taxon>Metazoa</taxon>
        <taxon>Ecdysozoa</taxon>
        <taxon>Nematoda</taxon>
        <taxon>Chromadorea</taxon>
        <taxon>Rhabditida</taxon>
        <taxon>Rhabditina</taxon>
        <taxon>Rhabditomorpha</taxon>
        <taxon>Rhabditoidea</taxon>
        <taxon>Rhabditidae</taxon>
        <taxon>Peloderinae</taxon>
        <taxon>Caenorhabditis</taxon>
    </lineage>
</organism>
<gene>
    <name evidence="2" type="ORF">GCK72_026261</name>
</gene>
<proteinExistence type="predicted"/>